<keyword evidence="1" id="KW-0812">Transmembrane</keyword>
<evidence type="ECO:0000313" key="3">
    <source>
        <dbReference type="Proteomes" id="UP000229756"/>
    </source>
</evidence>
<name>A0A2M8EMC6_UNCKA</name>
<keyword evidence="1" id="KW-0472">Membrane</keyword>
<proteinExistence type="predicted"/>
<dbReference type="EMBL" id="PFSJ01000008">
    <property type="protein sequence ID" value="PJC23878.1"/>
    <property type="molecule type" value="Genomic_DNA"/>
</dbReference>
<dbReference type="Proteomes" id="UP000229756">
    <property type="component" value="Unassembled WGS sequence"/>
</dbReference>
<reference evidence="3" key="1">
    <citation type="submission" date="2017-09" db="EMBL/GenBank/DDBJ databases">
        <title>Depth-based differentiation of microbial function through sediment-hosted aquifers and enrichment of novel symbionts in the deep terrestrial subsurface.</title>
        <authorList>
            <person name="Probst A.J."/>
            <person name="Ladd B."/>
            <person name="Jarett J.K."/>
            <person name="Geller-Mcgrath D.E."/>
            <person name="Sieber C.M.K."/>
            <person name="Emerson J.B."/>
            <person name="Anantharaman K."/>
            <person name="Thomas B.C."/>
            <person name="Malmstrom R."/>
            <person name="Stieglmeier M."/>
            <person name="Klingl A."/>
            <person name="Woyke T."/>
            <person name="Ryan C.M."/>
            <person name="Banfield J.F."/>
        </authorList>
    </citation>
    <scope>NUCLEOTIDE SEQUENCE [LARGE SCALE GENOMIC DNA]</scope>
</reference>
<feature type="transmembrane region" description="Helical" evidence="1">
    <location>
        <begin position="29"/>
        <end position="52"/>
    </location>
</feature>
<accession>A0A2M8EMC6</accession>
<sequence length="73" mass="8486">MEPEIQARLDQQDIMLNKIYVSVEKTRKYFLWTFIISILVFVLPMIVMAFVLPSFMKTLSSSVDLNLLAPQGY</sequence>
<gene>
    <name evidence="2" type="ORF">CO058_01110</name>
</gene>
<keyword evidence="1" id="KW-1133">Transmembrane helix</keyword>
<organism evidence="2 3">
    <name type="scientific">candidate division WWE3 bacterium CG_4_9_14_0_2_um_filter_35_11</name>
    <dbReference type="NCBI Taxonomy" id="1975077"/>
    <lineage>
        <taxon>Bacteria</taxon>
        <taxon>Katanobacteria</taxon>
    </lineage>
</organism>
<dbReference type="AlphaFoldDB" id="A0A2M8EMC6"/>
<comment type="caution">
    <text evidence="2">The sequence shown here is derived from an EMBL/GenBank/DDBJ whole genome shotgun (WGS) entry which is preliminary data.</text>
</comment>
<evidence type="ECO:0000256" key="1">
    <source>
        <dbReference type="SAM" id="Phobius"/>
    </source>
</evidence>
<evidence type="ECO:0000313" key="2">
    <source>
        <dbReference type="EMBL" id="PJC23878.1"/>
    </source>
</evidence>
<protein>
    <submittedName>
        <fullName evidence="2">Uncharacterized protein</fullName>
    </submittedName>
</protein>